<dbReference type="Gene3D" id="3.20.20.520">
    <property type="entry name" value="Glycosyl hydrolase family 115"/>
    <property type="match status" value="1"/>
</dbReference>
<evidence type="ECO:0000256" key="1">
    <source>
        <dbReference type="ARBA" id="ARBA00022801"/>
    </source>
</evidence>
<dbReference type="GO" id="GO:0016787">
    <property type="term" value="F:hydrolase activity"/>
    <property type="evidence" value="ECO:0007669"/>
    <property type="project" value="UniProtKB-KW"/>
</dbReference>
<sequence length="1229" mass="134117">MSYVLEDRDGTPLAAPGATTTVAVDPAETAAVLRAVGHLVGDIGRVCPGATVDRHAHADRATVVVGTLGTSRWVDDAVADGRLDVTALLDDDGRPAWEALLVRTLGDQLWIVGADRRGTVFGIYDLCERAGVSPWHWFADVPVRTREHLTVARDTDHTDRPSVRYRGIFLNDEEELDTWARRHTPDGTIGPTLYAHVFELVLRLKGNYLWPAMHVNAFNADPENGRLAHEAGIVIGTSHCDMLLRSNEHEWAPWAAEQARAGHHVEYDYSIEGANRDLLHRYWRESIQQNADYEVGWTVGMRGIHDSGFVTSRIDDDPHLSAEQKHRARVSLLNTLIDDQRALLADELGAERAAGELQCFVPYKEVLPLYDDGVEIPEDVTLIWSDDSFGHVRRFPDDAERGRRGGHGLYYHSSYWSPPPRSYLFISSMPLTLMKNELGKAWDRGIRTLWVNNVGALKPLEQDTEFFLRYAWEVGRVEGEDGTHRAPTSTSDVSAWARDWVDRSFSGGIGAQVGPLLEEFAQVTDVRKIEHLSARAFSQTAYGDEAARRLDRLRELAEQVSAVWAQLPDRERDAFFQLVALKVHASYLTNAQFVHADRSALAYAQGKMAAADHHLALSRTFDGHKRAMIRAYNTVMSGGKWDGIMTPEDFPPPATALFPAGRPALQIGAPGLGVVVWGEERPGDAPALEFAAHGTRSKWIEVFTTGAGEIEVTLEADPWIELGAPGSGAARLTVATERRIAVRVPQDAADRVGQVVVRCETDGSTVVVPVRTSAPTSTPEDGCALEADGYVSLPADAPDERHDTEQSSWTVVPGLGRGGGGLLEAHGRAASADPATVHDAGTVGFRVHLETPGAHLLELFRFPGLDSTGRLRVGVSVDDLPPVLVESPTTDEHRGVWAQAVVENVERLTLRLPFLGAGTHTVRLHVVDDGFALSALVLWTGERRATTLAPPSSTRAGQPLPVRDDPDPVSVDLAALDHVARTLYGVLPAEVPPHQAVFVPREYWATPTTFTRNEVVAQPTLGPPRYAASPDGTQDVLARLASGVAVADDGVLALEVERTLREEPGAWTTPSTDEPVVGWTHTQAETNGRTGLAMHVDAPGRRWDDALQAPGLHLRVEVPRPGTYAVWVLVKFDADSDDALTLAVDGTPLPPEDQFCGGDMFSFGTAQAWVWHELMDVELTAGQHTLSVLARKAGLRVDRLYLTLGGERPPVDAAWTESRCTPWPAAAGA</sequence>
<dbReference type="Proteomes" id="UP000239895">
    <property type="component" value="Unassembled WGS sequence"/>
</dbReference>
<keyword evidence="4" id="KW-1185">Reference proteome</keyword>
<dbReference type="InterPro" id="IPR042301">
    <property type="entry name" value="GH115_sf"/>
</dbReference>
<reference evidence="3 4" key="1">
    <citation type="submission" date="2018-03" db="EMBL/GenBank/DDBJ databases">
        <title>Comparative analysis of microorganisms from saline springs in Andes Mountain Range, Colombia.</title>
        <authorList>
            <person name="Rubin E."/>
        </authorList>
    </citation>
    <scope>NUCLEOTIDE SEQUENCE [LARGE SCALE GENOMIC DNA]</scope>
    <source>
        <strain evidence="3 4">CG 23</strain>
    </source>
</reference>
<name>A0ABX5EHI0_9MICO</name>
<dbReference type="InterPro" id="IPR041437">
    <property type="entry name" value="GH115_C"/>
</dbReference>
<dbReference type="PANTHER" id="PTHR37842">
    <property type="match status" value="1"/>
</dbReference>
<dbReference type="InterPro" id="IPR031924">
    <property type="entry name" value="GH115"/>
</dbReference>
<dbReference type="Gene3D" id="3.30.379.10">
    <property type="entry name" value="Chitobiase/beta-hexosaminidase domain 2-like"/>
    <property type="match status" value="1"/>
</dbReference>
<evidence type="ECO:0000313" key="4">
    <source>
        <dbReference type="Proteomes" id="UP000239895"/>
    </source>
</evidence>
<dbReference type="RefSeq" id="WP_106264147.1">
    <property type="nucleotide sequence ID" value="NZ_PVTX01000001.1"/>
</dbReference>
<dbReference type="Gene3D" id="2.60.120.260">
    <property type="entry name" value="Galactose-binding domain-like"/>
    <property type="match status" value="1"/>
</dbReference>
<organism evidence="3 4">
    <name type="scientific">Isoptericola halotolerans</name>
    <dbReference type="NCBI Taxonomy" id="300560"/>
    <lineage>
        <taxon>Bacteria</taxon>
        <taxon>Bacillati</taxon>
        <taxon>Actinomycetota</taxon>
        <taxon>Actinomycetes</taxon>
        <taxon>Micrococcales</taxon>
        <taxon>Promicromonosporaceae</taxon>
        <taxon>Isoptericola</taxon>
    </lineage>
</organism>
<dbReference type="EMBL" id="PVTX01000001">
    <property type="protein sequence ID" value="PRZ09923.1"/>
    <property type="molecule type" value="Genomic_DNA"/>
</dbReference>
<evidence type="ECO:0000313" key="3">
    <source>
        <dbReference type="EMBL" id="PRZ09923.1"/>
    </source>
</evidence>
<comment type="caution">
    <text evidence="3">The sequence shown here is derived from an EMBL/GenBank/DDBJ whole genome shotgun (WGS) entry which is preliminary data.</text>
</comment>
<protein>
    <submittedName>
        <fullName evidence="3">Glycosyl hydrolase family 115 (Putative glucuronidase)</fullName>
    </submittedName>
</protein>
<dbReference type="Gene3D" id="2.60.120.1620">
    <property type="match status" value="1"/>
</dbReference>
<dbReference type="PANTHER" id="PTHR37842:SF2">
    <property type="entry name" value="GYLCOSYL HYDROLASE 115 C-TERMINAL DOMAIN-CONTAINING PROTEIN"/>
    <property type="match status" value="1"/>
</dbReference>
<dbReference type="InterPro" id="IPR029018">
    <property type="entry name" value="Hex-like_dom2"/>
</dbReference>
<accession>A0ABX5EHI0</accession>
<dbReference type="Gene3D" id="1.20.58.2150">
    <property type="match status" value="1"/>
</dbReference>
<proteinExistence type="predicted"/>
<dbReference type="Pfam" id="PF15979">
    <property type="entry name" value="Glyco_hydro_115"/>
    <property type="match status" value="1"/>
</dbReference>
<evidence type="ECO:0000259" key="2">
    <source>
        <dbReference type="Pfam" id="PF17829"/>
    </source>
</evidence>
<dbReference type="Pfam" id="PF17829">
    <property type="entry name" value="GH115_C"/>
    <property type="match status" value="1"/>
</dbReference>
<feature type="domain" description="Gylcosyl hydrolase 115 C-terminal" evidence="2">
    <location>
        <begin position="786"/>
        <end position="951"/>
    </location>
</feature>
<keyword evidence="1 3" id="KW-0378">Hydrolase</keyword>
<gene>
    <name evidence="3" type="ORF">BCL65_10161</name>
</gene>